<dbReference type="SUPFAM" id="SSF53706">
    <property type="entry name" value="Formate dehydrogenase/DMSO reductase, domains 1-3"/>
    <property type="match status" value="1"/>
</dbReference>
<dbReference type="PROSITE" id="PS00198">
    <property type="entry name" value="4FE4S_FER_1"/>
    <property type="match status" value="1"/>
</dbReference>
<evidence type="ECO:0000259" key="11">
    <source>
        <dbReference type="PROSITE" id="PS51839"/>
    </source>
</evidence>
<dbReference type="InterPro" id="IPR054351">
    <property type="entry name" value="NADH_UbQ_OxRdtase_ferredoxin"/>
</dbReference>
<dbReference type="AlphaFoldDB" id="A0A1G9HFE9"/>
<dbReference type="EMBL" id="FNFP01000008">
    <property type="protein sequence ID" value="SDL11710.1"/>
    <property type="molecule type" value="Genomic_DNA"/>
</dbReference>
<dbReference type="PROSITE" id="PS00551">
    <property type="entry name" value="MOLYBDOPTERIN_PROK_1"/>
    <property type="match status" value="1"/>
</dbReference>
<dbReference type="SMART" id="SM00926">
    <property type="entry name" value="Molybdop_Fe4S4"/>
    <property type="match status" value="1"/>
</dbReference>
<dbReference type="GO" id="GO:0003954">
    <property type="term" value="F:NADH dehydrogenase activity"/>
    <property type="evidence" value="ECO:0007669"/>
    <property type="project" value="TreeGrafter"/>
</dbReference>
<feature type="domain" description="4Fe-4S Mo/W bis-MGD-type" evidence="10">
    <location>
        <begin position="217"/>
        <end position="272"/>
    </location>
</feature>
<dbReference type="FunFam" id="2.20.25.90:FF:000001">
    <property type="entry name" value="Formate dehydrogenase subunit alpha"/>
    <property type="match status" value="1"/>
</dbReference>
<dbReference type="Gene3D" id="3.10.20.740">
    <property type="match status" value="1"/>
</dbReference>
<evidence type="ECO:0000256" key="2">
    <source>
        <dbReference type="ARBA" id="ARBA00022714"/>
    </source>
</evidence>
<dbReference type="InterPro" id="IPR006656">
    <property type="entry name" value="Mopterin_OxRdtase"/>
</dbReference>
<feature type="domain" description="4Fe-4S ferredoxin-type" evidence="9">
    <location>
        <begin position="137"/>
        <end position="167"/>
    </location>
</feature>
<dbReference type="Gene3D" id="3.30.70.20">
    <property type="match status" value="1"/>
</dbReference>
<dbReference type="InterPro" id="IPR006963">
    <property type="entry name" value="Mopterin_OxRdtase_4Fe-4S_dom"/>
</dbReference>
<dbReference type="InterPro" id="IPR017896">
    <property type="entry name" value="4Fe4S_Fe-S-bd"/>
</dbReference>
<feature type="domain" description="4Fe-4S ferredoxin-type" evidence="9">
    <location>
        <begin position="180"/>
        <end position="209"/>
    </location>
</feature>
<evidence type="ECO:0000259" key="10">
    <source>
        <dbReference type="PROSITE" id="PS51669"/>
    </source>
</evidence>
<dbReference type="GO" id="GO:0016020">
    <property type="term" value="C:membrane"/>
    <property type="evidence" value="ECO:0007669"/>
    <property type="project" value="TreeGrafter"/>
</dbReference>
<dbReference type="FunFam" id="3.30.70.20:FF:000035">
    <property type="entry name" value="Iron hydrogenase 1"/>
    <property type="match status" value="1"/>
</dbReference>
<dbReference type="Pfam" id="PF22117">
    <property type="entry name" value="Fer4_Nqo3"/>
    <property type="match status" value="1"/>
</dbReference>
<dbReference type="GO" id="GO:0046872">
    <property type="term" value="F:metal ion binding"/>
    <property type="evidence" value="ECO:0007669"/>
    <property type="project" value="UniProtKB-KW"/>
</dbReference>
<dbReference type="SUPFAM" id="SSF54292">
    <property type="entry name" value="2Fe-2S ferredoxin-like"/>
    <property type="match status" value="1"/>
</dbReference>
<evidence type="ECO:0000259" key="9">
    <source>
        <dbReference type="PROSITE" id="PS51379"/>
    </source>
</evidence>
<dbReference type="SMART" id="SM00929">
    <property type="entry name" value="NADH-G_4Fe-4S_3"/>
    <property type="match status" value="1"/>
</dbReference>
<dbReference type="SUPFAM" id="SSF54862">
    <property type="entry name" value="4Fe-4S ferredoxins"/>
    <property type="match status" value="1"/>
</dbReference>
<keyword evidence="5" id="KW-0560">Oxidoreductase</keyword>
<keyword evidence="3" id="KW-0479">Metal-binding</keyword>
<keyword evidence="7" id="KW-0411">Iron-sulfur</keyword>
<dbReference type="FunFam" id="3.10.20.740:FF:000005">
    <property type="entry name" value="NADH:ubiquinone oxidoreductase subunit"/>
    <property type="match status" value="1"/>
</dbReference>
<dbReference type="InterPro" id="IPR050123">
    <property type="entry name" value="Prok_molybdopt-oxidoreductase"/>
</dbReference>
<dbReference type="PROSITE" id="PS51085">
    <property type="entry name" value="2FE2S_FER_2"/>
    <property type="match status" value="1"/>
</dbReference>
<evidence type="ECO:0000259" key="8">
    <source>
        <dbReference type="PROSITE" id="PS51085"/>
    </source>
</evidence>
<dbReference type="InterPro" id="IPR019574">
    <property type="entry name" value="NADH_UbQ_OxRdtase_Gsu_4Fe4S-bd"/>
</dbReference>
<dbReference type="InterPro" id="IPR017900">
    <property type="entry name" value="4Fe4S_Fe_S_CS"/>
</dbReference>
<keyword evidence="6" id="KW-0408">Iron</keyword>
<accession>A0A1G9HFE9</accession>
<evidence type="ECO:0000256" key="3">
    <source>
        <dbReference type="ARBA" id="ARBA00022723"/>
    </source>
</evidence>
<reference evidence="12 13" key="1">
    <citation type="submission" date="2016-10" db="EMBL/GenBank/DDBJ databases">
        <authorList>
            <person name="de Groot N.N."/>
        </authorList>
    </citation>
    <scope>NUCLEOTIDE SEQUENCE [LARGE SCALE GENOMIC DNA]</scope>
    <source>
        <strain evidence="12 13">DSM 18346</strain>
    </source>
</reference>
<keyword evidence="4" id="KW-0677">Repeat</keyword>
<dbReference type="CDD" id="cd00207">
    <property type="entry name" value="fer2"/>
    <property type="match status" value="1"/>
</dbReference>
<dbReference type="GO" id="GO:0051539">
    <property type="term" value="F:4 iron, 4 sulfur cluster binding"/>
    <property type="evidence" value="ECO:0007669"/>
    <property type="project" value="UniProtKB-KW"/>
</dbReference>
<gene>
    <name evidence="12" type="ORF">SAMN05660472_02654</name>
</gene>
<evidence type="ECO:0000256" key="7">
    <source>
        <dbReference type="ARBA" id="ARBA00023014"/>
    </source>
</evidence>
<dbReference type="PANTHER" id="PTHR43105:SF14">
    <property type="entry name" value="FORMATE DEHYDROGENASE H"/>
    <property type="match status" value="1"/>
</dbReference>
<dbReference type="Proteomes" id="UP000198718">
    <property type="component" value="Unassembled WGS sequence"/>
</dbReference>
<dbReference type="Gene3D" id="3.40.50.740">
    <property type="match status" value="1"/>
</dbReference>
<evidence type="ECO:0000256" key="4">
    <source>
        <dbReference type="ARBA" id="ARBA00022737"/>
    </source>
</evidence>
<evidence type="ECO:0000256" key="6">
    <source>
        <dbReference type="ARBA" id="ARBA00023004"/>
    </source>
</evidence>
<dbReference type="InterPro" id="IPR001041">
    <property type="entry name" value="2Fe-2S_ferredoxin-type"/>
</dbReference>
<dbReference type="InterPro" id="IPR036010">
    <property type="entry name" value="2Fe-2S_ferredoxin-like_sf"/>
</dbReference>
<feature type="domain" description="2Fe-2S ferredoxin-type" evidence="8">
    <location>
        <begin position="1"/>
        <end position="78"/>
    </location>
</feature>
<evidence type="ECO:0000256" key="5">
    <source>
        <dbReference type="ARBA" id="ARBA00023002"/>
    </source>
</evidence>
<dbReference type="Gene3D" id="2.20.25.90">
    <property type="entry name" value="ADC-like domains"/>
    <property type="match status" value="1"/>
</dbReference>
<protein>
    <submittedName>
        <fullName evidence="12">4Fe-4S dicluster domain-containing protein</fullName>
    </submittedName>
</protein>
<keyword evidence="13" id="KW-1185">Reference proteome</keyword>
<dbReference type="Pfam" id="PF04879">
    <property type="entry name" value="Molybdop_Fe4S4"/>
    <property type="match status" value="1"/>
</dbReference>
<dbReference type="GO" id="GO:0051537">
    <property type="term" value="F:2 iron, 2 sulfur cluster binding"/>
    <property type="evidence" value="ECO:0007669"/>
    <property type="project" value="UniProtKB-KW"/>
</dbReference>
<organism evidence="12 13">
    <name type="scientific">Natronincola ferrireducens</name>
    <dbReference type="NCBI Taxonomy" id="393762"/>
    <lineage>
        <taxon>Bacteria</taxon>
        <taxon>Bacillati</taxon>
        <taxon>Bacillota</taxon>
        <taxon>Clostridia</taxon>
        <taxon>Peptostreptococcales</taxon>
        <taxon>Natronincolaceae</taxon>
        <taxon>Natronincola</taxon>
    </lineage>
</organism>
<dbReference type="PROSITE" id="PS51839">
    <property type="entry name" value="4FE4S_HC3"/>
    <property type="match status" value="1"/>
</dbReference>
<keyword evidence="1" id="KW-0004">4Fe-4S</keyword>
<dbReference type="STRING" id="393762.SAMN05660472_02654"/>
<feature type="domain" description="4Fe-4S His(Cys)3-ligated-type" evidence="11">
    <location>
        <begin position="78"/>
        <end position="117"/>
    </location>
</feature>
<evidence type="ECO:0000313" key="12">
    <source>
        <dbReference type="EMBL" id="SDL11710.1"/>
    </source>
</evidence>
<dbReference type="PROSITE" id="PS51379">
    <property type="entry name" value="4FE4S_FER_2"/>
    <property type="match status" value="2"/>
</dbReference>
<name>A0A1G9HFE9_9FIRM</name>
<dbReference type="PROSITE" id="PS51669">
    <property type="entry name" value="4FE4S_MOW_BIS_MGD"/>
    <property type="match status" value="1"/>
</dbReference>
<keyword evidence="2" id="KW-0001">2Fe-2S</keyword>
<proteinExistence type="predicted"/>
<dbReference type="Pfam" id="PF00384">
    <property type="entry name" value="Molybdopterin"/>
    <property type="match status" value="1"/>
</dbReference>
<sequence length="348" mass="38652">MITLKINGFEVQVEEGSTILQAAKKIGVDIPTFCHDERLKPHGSCRICVVEVKGARNLPTACCTPAGEGMEVYTESEPVVTARKEILDLLLANHPLDCLTCEKAGRCTLQDLCYKYDIKESSFEGDRKTFEIDKSNQFYYSDQEKCILCGKCVYVCSQLQNTDAIGFAVRGFDTHIATPFERGLEHSTCVSCGNCVSVCPVGALMPKSKEKFRYWETKSTRTTCSYCGVGCQMDLLVKDNKIVEVLPADGPSNDGLLCVKGRFSYNFVGHPDRLKKPLVRKNGKLEEATWEEAYEVITSKVKEVKEENGPDAIAGFSSARGLTEENYLMMKLMRGVIGTNNIDHCARL</sequence>
<evidence type="ECO:0000313" key="13">
    <source>
        <dbReference type="Proteomes" id="UP000198718"/>
    </source>
</evidence>
<dbReference type="PANTHER" id="PTHR43105">
    <property type="entry name" value="RESPIRATORY NITRATE REDUCTASE"/>
    <property type="match status" value="1"/>
</dbReference>
<dbReference type="Pfam" id="PF10588">
    <property type="entry name" value="NADH-G_4Fe-4S_3"/>
    <property type="match status" value="1"/>
</dbReference>
<dbReference type="InterPro" id="IPR027467">
    <property type="entry name" value="MopterinOxRdtase_cofactor_BS"/>
</dbReference>
<dbReference type="Pfam" id="PF13510">
    <property type="entry name" value="Fer2_4"/>
    <property type="match status" value="1"/>
</dbReference>
<dbReference type="GO" id="GO:0022904">
    <property type="term" value="P:respiratory electron transport chain"/>
    <property type="evidence" value="ECO:0007669"/>
    <property type="project" value="TreeGrafter"/>
</dbReference>
<evidence type="ECO:0000256" key="1">
    <source>
        <dbReference type="ARBA" id="ARBA00022485"/>
    </source>
</evidence>